<evidence type="ECO:0000256" key="1">
    <source>
        <dbReference type="SAM" id="MobiDB-lite"/>
    </source>
</evidence>
<evidence type="ECO:0000313" key="3">
    <source>
        <dbReference type="Proteomes" id="UP000199095"/>
    </source>
</evidence>
<dbReference type="RefSeq" id="WP_093136966.1">
    <property type="nucleotide sequence ID" value="NZ_FOHJ01000012.1"/>
</dbReference>
<dbReference type="STRING" id="237682.SAMN05421676_1128"/>
<feature type="region of interest" description="Disordered" evidence="1">
    <location>
        <begin position="99"/>
        <end position="122"/>
    </location>
</feature>
<gene>
    <name evidence="2" type="ORF">SAMN05421676_1128</name>
</gene>
<accession>A0A1I0IF73</accession>
<evidence type="ECO:0008006" key="4">
    <source>
        <dbReference type="Google" id="ProtNLM"/>
    </source>
</evidence>
<organism evidence="2 3">
    <name type="scientific">Salinibacillus kushneri</name>
    <dbReference type="NCBI Taxonomy" id="237682"/>
    <lineage>
        <taxon>Bacteria</taxon>
        <taxon>Bacillati</taxon>
        <taxon>Bacillota</taxon>
        <taxon>Bacilli</taxon>
        <taxon>Bacillales</taxon>
        <taxon>Bacillaceae</taxon>
        <taxon>Salinibacillus</taxon>
    </lineage>
</organism>
<evidence type="ECO:0000313" key="2">
    <source>
        <dbReference type="EMBL" id="SET94668.1"/>
    </source>
</evidence>
<dbReference type="EMBL" id="FOHJ01000012">
    <property type="protein sequence ID" value="SET94668.1"/>
    <property type="molecule type" value="Genomic_DNA"/>
</dbReference>
<keyword evidence="3" id="KW-1185">Reference proteome</keyword>
<proteinExistence type="predicted"/>
<sequence length="122" mass="13805">MGMKDFDAYFSETKKEPKQFKVKGEVFTLPESLPAVIMFKVMRMQSHKGADGDVSTQEAMDMMEHVFGKETNERLLETGIGFDEYQEILKWAMNELSGMGEQKSTEGQAQKHIPTTTKSVTS</sequence>
<dbReference type="Proteomes" id="UP000199095">
    <property type="component" value="Unassembled WGS sequence"/>
</dbReference>
<name>A0A1I0IF73_9BACI</name>
<protein>
    <recommendedName>
        <fullName evidence="4">Tail assembly chaperone</fullName>
    </recommendedName>
</protein>
<dbReference type="AlphaFoldDB" id="A0A1I0IF73"/>
<reference evidence="3" key="1">
    <citation type="submission" date="2016-10" db="EMBL/GenBank/DDBJ databases">
        <authorList>
            <person name="Varghese N."/>
            <person name="Submissions S."/>
        </authorList>
    </citation>
    <scope>NUCLEOTIDE SEQUENCE [LARGE SCALE GENOMIC DNA]</scope>
    <source>
        <strain evidence="3">CGMCC 1.3566</strain>
    </source>
</reference>
<feature type="compositionally biased region" description="Polar residues" evidence="1">
    <location>
        <begin position="105"/>
        <end position="122"/>
    </location>
</feature>